<dbReference type="RefSeq" id="WP_344657161.1">
    <property type="nucleotide sequence ID" value="NZ_BAAAQM010000011.1"/>
</dbReference>
<gene>
    <name evidence="1" type="ORF">GCM10009838_25330</name>
</gene>
<sequence>MSATKTRHTCGGPAFGRLIKGCPRCDELAGGAPPVTWKNSARDRARREAEDRAWIAEHFASARHNDPGHRDWCGPVCTFGDW</sequence>
<dbReference type="EMBL" id="BAAAQM010000011">
    <property type="protein sequence ID" value="GAA1966497.1"/>
    <property type="molecule type" value="Genomic_DNA"/>
</dbReference>
<reference evidence="1 2" key="1">
    <citation type="journal article" date="2019" name="Int. J. Syst. Evol. Microbiol.">
        <title>The Global Catalogue of Microorganisms (GCM) 10K type strain sequencing project: providing services to taxonomists for standard genome sequencing and annotation.</title>
        <authorList>
            <consortium name="The Broad Institute Genomics Platform"/>
            <consortium name="The Broad Institute Genome Sequencing Center for Infectious Disease"/>
            <person name="Wu L."/>
            <person name="Ma J."/>
        </authorList>
    </citation>
    <scope>NUCLEOTIDE SEQUENCE [LARGE SCALE GENOMIC DNA]</scope>
    <source>
        <strain evidence="1 2">JCM 16013</strain>
    </source>
</reference>
<dbReference type="Proteomes" id="UP001499854">
    <property type="component" value="Unassembled WGS sequence"/>
</dbReference>
<comment type="caution">
    <text evidence="1">The sequence shown here is derived from an EMBL/GenBank/DDBJ whole genome shotgun (WGS) entry which is preliminary data.</text>
</comment>
<name>A0ABN2RBB6_9ACTN</name>
<proteinExistence type="predicted"/>
<organism evidence="1 2">
    <name type="scientific">Catenulispora subtropica</name>
    <dbReference type="NCBI Taxonomy" id="450798"/>
    <lineage>
        <taxon>Bacteria</taxon>
        <taxon>Bacillati</taxon>
        <taxon>Actinomycetota</taxon>
        <taxon>Actinomycetes</taxon>
        <taxon>Catenulisporales</taxon>
        <taxon>Catenulisporaceae</taxon>
        <taxon>Catenulispora</taxon>
    </lineage>
</organism>
<keyword evidence="2" id="KW-1185">Reference proteome</keyword>
<accession>A0ABN2RBB6</accession>
<evidence type="ECO:0000313" key="1">
    <source>
        <dbReference type="EMBL" id="GAA1966497.1"/>
    </source>
</evidence>
<protein>
    <submittedName>
        <fullName evidence="1">Uncharacterized protein</fullName>
    </submittedName>
</protein>
<evidence type="ECO:0000313" key="2">
    <source>
        <dbReference type="Proteomes" id="UP001499854"/>
    </source>
</evidence>